<dbReference type="AlphaFoldDB" id="A0A9P0MHZ6"/>
<dbReference type="EMBL" id="CAKOFQ010008364">
    <property type="protein sequence ID" value="CAH2013711.1"/>
    <property type="molecule type" value="Genomic_DNA"/>
</dbReference>
<organism evidence="1 2">
    <name type="scientific">Acanthoscelides obtectus</name>
    <name type="common">Bean weevil</name>
    <name type="synonym">Bruchus obtectus</name>
    <dbReference type="NCBI Taxonomy" id="200917"/>
    <lineage>
        <taxon>Eukaryota</taxon>
        <taxon>Metazoa</taxon>
        <taxon>Ecdysozoa</taxon>
        <taxon>Arthropoda</taxon>
        <taxon>Hexapoda</taxon>
        <taxon>Insecta</taxon>
        <taxon>Pterygota</taxon>
        <taxon>Neoptera</taxon>
        <taxon>Endopterygota</taxon>
        <taxon>Coleoptera</taxon>
        <taxon>Polyphaga</taxon>
        <taxon>Cucujiformia</taxon>
        <taxon>Chrysomeloidea</taxon>
        <taxon>Chrysomelidae</taxon>
        <taxon>Bruchinae</taxon>
        <taxon>Bruchini</taxon>
        <taxon>Acanthoscelides</taxon>
    </lineage>
</organism>
<accession>A0A9P0MHZ6</accession>
<dbReference type="Proteomes" id="UP001152888">
    <property type="component" value="Unassembled WGS sequence"/>
</dbReference>
<reference evidence="1" key="1">
    <citation type="submission" date="2022-03" db="EMBL/GenBank/DDBJ databases">
        <authorList>
            <person name="Sayadi A."/>
        </authorList>
    </citation>
    <scope>NUCLEOTIDE SEQUENCE</scope>
</reference>
<protein>
    <submittedName>
        <fullName evidence="1">Uncharacterized protein</fullName>
    </submittedName>
</protein>
<comment type="caution">
    <text evidence="1">The sequence shown here is derived from an EMBL/GenBank/DDBJ whole genome shotgun (WGS) entry which is preliminary data.</text>
</comment>
<dbReference type="OrthoDB" id="547796at2759"/>
<evidence type="ECO:0000313" key="2">
    <source>
        <dbReference type="Proteomes" id="UP001152888"/>
    </source>
</evidence>
<sequence length="136" mass="15217">MLDDVQRRAVRLIDDSSLTDSLETLSHRRSVGYLALFYRYTNGLCSSALSSMMPPHDVPARQTRLSLAAHPNRCELPELADATAPLSRGCRDCGTIYKRKLFPVLLTSGSSKIGLTKFLWDLHSNRGVPAFRLLLR</sequence>
<evidence type="ECO:0000313" key="1">
    <source>
        <dbReference type="EMBL" id="CAH2013711.1"/>
    </source>
</evidence>
<keyword evidence="2" id="KW-1185">Reference proteome</keyword>
<name>A0A9P0MHZ6_ACAOB</name>
<proteinExistence type="predicted"/>
<gene>
    <name evidence="1" type="ORF">ACAOBT_LOCUS33632</name>
</gene>